<reference evidence="2 3" key="1">
    <citation type="submission" date="2020-09" db="EMBL/GenBank/DDBJ databases">
        <title>Isolation and identification of active actinomycetes.</title>
        <authorList>
            <person name="Li X."/>
        </authorList>
    </citation>
    <scope>NUCLEOTIDE SEQUENCE [LARGE SCALE GENOMIC DNA]</scope>
    <source>
        <strain evidence="2 3">NEAU-LLC</strain>
    </source>
</reference>
<feature type="region of interest" description="Disordered" evidence="1">
    <location>
        <begin position="134"/>
        <end position="157"/>
    </location>
</feature>
<keyword evidence="3" id="KW-1185">Reference proteome</keyword>
<evidence type="ECO:0000313" key="2">
    <source>
        <dbReference type="EMBL" id="MBD3940391.1"/>
    </source>
</evidence>
<dbReference type="Proteomes" id="UP000598426">
    <property type="component" value="Unassembled WGS sequence"/>
</dbReference>
<proteinExistence type="predicted"/>
<sequence length="157" mass="16323">MTVTDSSPDHAEGRTTGRSAPGGDQPDHEAVGVGVIRDPRPHADAAEGDGVAEGDGMDTADARTSEQPLDASQDDRLPGLSRDDPAELETITGVVAQTRQDTGTAPADRIVHVLRERLGQVGVDVSGAELDELARQISAGDADENSEPPQRDENAPA</sequence>
<evidence type="ECO:0000256" key="1">
    <source>
        <dbReference type="SAM" id="MobiDB-lite"/>
    </source>
</evidence>
<feature type="compositionally biased region" description="Acidic residues" evidence="1">
    <location>
        <begin position="46"/>
        <end position="58"/>
    </location>
</feature>
<organism evidence="2 3">
    <name type="scientific">Microbacterium helvum</name>
    <dbReference type="NCBI Taxonomy" id="2773713"/>
    <lineage>
        <taxon>Bacteria</taxon>
        <taxon>Bacillati</taxon>
        <taxon>Actinomycetota</taxon>
        <taxon>Actinomycetes</taxon>
        <taxon>Micrococcales</taxon>
        <taxon>Microbacteriaceae</taxon>
        <taxon>Microbacterium</taxon>
    </lineage>
</organism>
<name>A0ABR8NMX3_9MICO</name>
<accession>A0ABR8NMX3</accession>
<feature type="compositionally biased region" description="Basic and acidic residues" evidence="1">
    <location>
        <begin position="73"/>
        <end position="85"/>
    </location>
</feature>
<comment type="caution">
    <text evidence="2">The sequence shown here is derived from an EMBL/GenBank/DDBJ whole genome shotgun (WGS) entry which is preliminary data.</text>
</comment>
<dbReference type="RefSeq" id="WP_191170021.1">
    <property type="nucleotide sequence ID" value="NZ_JACXZS010000001.1"/>
</dbReference>
<protein>
    <submittedName>
        <fullName evidence="2">Uncharacterized protein</fullName>
    </submittedName>
</protein>
<feature type="region of interest" description="Disordered" evidence="1">
    <location>
        <begin position="1"/>
        <end position="106"/>
    </location>
</feature>
<gene>
    <name evidence="2" type="ORF">IF188_01590</name>
</gene>
<evidence type="ECO:0000313" key="3">
    <source>
        <dbReference type="Proteomes" id="UP000598426"/>
    </source>
</evidence>
<dbReference type="EMBL" id="JACXZS010000001">
    <property type="protein sequence ID" value="MBD3940391.1"/>
    <property type="molecule type" value="Genomic_DNA"/>
</dbReference>